<dbReference type="InterPro" id="IPR005211">
    <property type="entry name" value="Herpes_glycoprotein_N_domain"/>
</dbReference>
<evidence type="ECO:0000256" key="9">
    <source>
        <dbReference type="ARBA" id="ARBA00034089"/>
    </source>
</evidence>
<keyword evidence="6 10" id="KW-1133">Transmembrane helix</keyword>
<gene>
    <name evidence="12" type="primary">U46</name>
</gene>
<sequence length="84" mass="9913">MSCKKSERQRLYVSLWLFSILVFAAATEVDFYSPECHSHTYEIVLNSFSSIWLLINLFLLLCSFAIFLKYWCYKTFASETVKGY</sequence>
<proteinExistence type="inferred from homology"/>
<dbReference type="Pfam" id="PF03554">
    <property type="entry name" value="Herpes_UL73"/>
    <property type="match status" value="1"/>
</dbReference>
<keyword evidence="2" id="KW-1040">Host Golgi apparatus</keyword>
<reference evidence="13 14" key="3">
    <citation type="journal article" date="2015" name="Genome Announc.">
        <title>Complete Genome Sequence of the Human Herpesvirus 6A Strain AJ from Africa Resembles Strain GS from North America.</title>
        <authorList>
            <person name="Tweedy J."/>
            <person name="Spyrou M.A."/>
            <person name="Donaldson C.D."/>
            <person name="Depledge D."/>
            <person name="Breuer J."/>
            <person name="Gompels U.A."/>
        </authorList>
    </citation>
    <scope>NUCLEOTIDE SEQUENCE [LARGE SCALE GENOMIC DNA]</scope>
    <source>
        <strain evidence="13">AJ</strain>
    </source>
</reference>
<reference evidence="12" key="4">
    <citation type="journal article" date="2015" name="J. Gen. Virol.">
        <title>Analyses of germline, chromosomally integrated human herpesvirus 6A and B genomes indicate emergent infection and new inflammatory mediators.</title>
        <authorList>
            <person name="Tweedy J."/>
            <person name="Spyrou M.A."/>
            <person name="Hubacek P."/>
            <person name="Kuhl U."/>
            <person name="Lassner D."/>
            <person name="Gompels U.A."/>
        </authorList>
    </citation>
    <scope>NUCLEOTIDE SEQUENCE</scope>
    <source>
        <strain evidence="12">AJ</strain>
    </source>
</reference>
<comment type="function">
    <text evidence="9">Envelope glycoprotein necessary for proper maturation of gM and modulation of its membrane fusion activity. Also plays a critical role in virion morphogenesis.</text>
</comment>
<evidence type="ECO:0000313" key="14">
    <source>
        <dbReference type="Proteomes" id="UP000142548"/>
    </source>
</evidence>
<keyword evidence="5 12" id="KW-0261">Viral envelope protein</keyword>
<keyword evidence="4" id="KW-1043">Host membrane</keyword>
<keyword evidence="7 10" id="KW-0472">Membrane</keyword>
<organism evidence="12">
    <name type="scientific">Human betaherpesvirus 6A</name>
    <dbReference type="NCBI Taxonomy" id="32603"/>
    <lineage>
        <taxon>Viruses</taxon>
        <taxon>Duplodnaviria</taxon>
        <taxon>Heunggongvirae</taxon>
        <taxon>Peploviricota</taxon>
        <taxon>Herviviricetes</taxon>
        <taxon>Herpesvirales</taxon>
        <taxon>Orthoherpesviridae</taxon>
        <taxon>Betaherpesvirinae</taxon>
        <taxon>Roseolovirus</taxon>
        <taxon>Roseolovirus humanbeta6a</taxon>
    </lineage>
</organism>
<evidence type="ECO:0000256" key="4">
    <source>
        <dbReference type="ARBA" id="ARBA00022870"/>
    </source>
</evidence>
<name>A0A0A0YM08_9BETA</name>
<feature type="transmembrane region" description="Helical" evidence="10">
    <location>
        <begin position="50"/>
        <end position="72"/>
    </location>
</feature>
<feature type="domain" description="Herpesvirus envelope glycoprotein N" evidence="11">
    <location>
        <begin position="26"/>
        <end position="82"/>
    </location>
</feature>
<dbReference type="HAMAP" id="MF_04037">
    <property type="entry name" value="HSV_GN"/>
    <property type="match status" value="1"/>
</dbReference>
<accession>A0A0A0YM08</accession>
<dbReference type="EMBL" id="KP257584">
    <property type="protein sequence ID" value="AJA36259.1"/>
    <property type="molecule type" value="Genomic_DNA"/>
</dbReference>
<evidence type="ECO:0000313" key="13">
    <source>
        <dbReference type="EMBL" id="AJA36259.1"/>
    </source>
</evidence>
<keyword evidence="3" id="KW-0946">Virion</keyword>
<evidence type="ECO:0000256" key="1">
    <source>
        <dbReference type="ARBA" id="ARBA00022692"/>
    </source>
</evidence>
<reference evidence="13 14" key="2">
    <citation type="journal article" date="2002" name="J. Virol. Methods">
        <title>Characterisation of a human herpesvirus 6 variant A 'amplicon' and replication modulation by U94-Rep 'latency gene'.</title>
        <authorList>
            <person name="Turner S."/>
            <person name="DiLuca D."/>
            <person name="Gompels U."/>
        </authorList>
    </citation>
    <scope>NUCLEOTIDE SEQUENCE [LARGE SCALE GENOMIC DNA]</scope>
    <source>
        <strain evidence="13">AJ</strain>
    </source>
</reference>
<dbReference type="GO" id="GO:0019031">
    <property type="term" value="C:viral envelope"/>
    <property type="evidence" value="ECO:0007669"/>
    <property type="project" value="UniProtKB-KW"/>
</dbReference>
<protein>
    <submittedName>
        <fullName evidence="12">Envelope glycoprotein N</fullName>
    </submittedName>
    <submittedName>
        <fullName evidence="13">U46 protein</fullName>
    </submittedName>
</protein>
<evidence type="ECO:0000256" key="3">
    <source>
        <dbReference type="ARBA" id="ARBA00022844"/>
    </source>
</evidence>
<evidence type="ECO:0000259" key="11">
    <source>
        <dbReference type="Pfam" id="PF03554"/>
    </source>
</evidence>
<dbReference type="Proteomes" id="UP000142548">
    <property type="component" value="Genome"/>
</dbReference>
<dbReference type="InterPro" id="IPR034707">
    <property type="entry name" value="HSV_GN"/>
</dbReference>
<keyword evidence="1 10" id="KW-0812">Transmembrane</keyword>
<evidence type="ECO:0000256" key="2">
    <source>
        <dbReference type="ARBA" id="ARBA00022812"/>
    </source>
</evidence>
<evidence type="ECO:0000313" key="12">
    <source>
        <dbReference type="EMBL" id="AIX09903.1"/>
    </source>
</evidence>
<evidence type="ECO:0000256" key="8">
    <source>
        <dbReference type="ARBA" id="ARBA00023157"/>
    </source>
</evidence>
<dbReference type="EMBL" id="KP128747">
    <property type="protein sequence ID" value="AIX09903.1"/>
    <property type="molecule type" value="Genomic_DNA"/>
</dbReference>
<evidence type="ECO:0000256" key="10">
    <source>
        <dbReference type="SAM" id="Phobius"/>
    </source>
</evidence>
<evidence type="ECO:0000256" key="6">
    <source>
        <dbReference type="ARBA" id="ARBA00022989"/>
    </source>
</evidence>
<evidence type="ECO:0000256" key="5">
    <source>
        <dbReference type="ARBA" id="ARBA00022879"/>
    </source>
</evidence>
<evidence type="ECO:0000256" key="7">
    <source>
        <dbReference type="ARBA" id="ARBA00023136"/>
    </source>
</evidence>
<keyword evidence="8" id="KW-1015">Disulfide bond</keyword>
<reference evidence="13 14" key="1">
    <citation type="journal article" date="1993" name="J. Virol.">
        <title>Identification of a lytic-phase origin of DNA replication in human herpesvirus 6B strain Z29.</title>
        <authorList>
            <person name="Dewhurst S."/>
            <person name="Dollard S.C."/>
            <person name="Pellett P.E."/>
            <person name="Dambaugh T.R."/>
        </authorList>
    </citation>
    <scope>NUCLEOTIDE SEQUENCE [LARGE SCALE GENOMIC DNA]</scope>
    <source>
        <strain evidence="13">AJ</strain>
    </source>
</reference>